<evidence type="ECO:0000313" key="10">
    <source>
        <dbReference type="RefSeq" id="XP_010273783.1"/>
    </source>
</evidence>
<name>A0A1U8AZH1_NELNU</name>
<dbReference type="OrthoDB" id="25592at2759"/>
<feature type="binding site" evidence="5">
    <location>
        <position position="58"/>
    </location>
    <ligand>
        <name>ATP</name>
        <dbReference type="ChEBI" id="CHEBI:30616"/>
    </ligand>
</feature>
<dbReference type="RefSeq" id="XP_010273783.1">
    <property type="nucleotide sequence ID" value="XM_010275481.1"/>
</dbReference>
<dbReference type="InterPro" id="IPR011009">
    <property type="entry name" value="Kinase-like_dom_sf"/>
</dbReference>
<keyword evidence="3" id="KW-0418">Kinase</keyword>
<evidence type="ECO:0000256" key="3">
    <source>
        <dbReference type="ARBA" id="ARBA00022777"/>
    </source>
</evidence>
<feature type="compositionally biased region" description="Basic and acidic residues" evidence="7">
    <location>
        <begin position="7"/>
        <end position="16"/>
    </location>
</feature>
<organism evidence="9 10">
    <name type="scientific">Nelumbo nucifera</name>
    <name type="common">Sacred lotus</name>
    <dbReference type="NCBI Taxonomy" id="4432"/>
    <lineage>
        <taxon>Eukaryota</taxon>
        <taxon>Viridiplantae</taxon>
        <taxon>Streptophyta</taxon>
        <taxon>Embryophyta</taxon>
        <taxon>Tracheophyta</taxon>
        <taxon>Spermatophyta</taxon>
        <taxon>Magnoliopsida</taxon>
        <taxon>Proteales</taxon>
        <taxon>Nelumbonaceae</taxon>
        <taxon>Nelumbo</taxon>
    </lineage>
</organism>
<dbReference type="PANTHER" id="PTHR48011">
    <property type="entry name" value="CCR4-NOT TRANSCRIPTIONAL COMPLEX SUBUNIT CAF120-RELATED"/>
    <property type="match status" value="1"/>
</dbReference>
<dbReference type="GO" id="GO:0007165">
    <property type="term" value="P:signal transduction"/>
    <property type="evidence" value="ECO:0000318"/>
    <property type="project" value="GO_Central"/>
</dbReference>
<dbReference type="GO" id="GO:0005524">
    <property type="term" value="F:ATP binding"/>
    <property type="evidence" value="ECO:0007669"/>
    <property type="project" value="UniProtKB-UniRule"/>
</dbReference>
<dbReference type="SMART" id="SM00220">
    <property type="entry name" value="S_TKc"/>
    <property type="match status" value="1"/>
</dbReference>
<evidence type="ECO:0000256" key="6">
    <source>
        <dbReference type="RuleBase" id="RU000304"/>
    </source>
</evidence>
<dbReference type="STRING" id="4432.A0A1U8AZH1"/>
<dbReference type="InterPro" id="IPR023214">
    <property type="entry name" value="HAD_sf"/>
</dbReference>
<dbReference type="Gene3D" id="1.10.510.10">
    <property type="entry name" value="Transferase(Phosphotransferase) domain 1"/>
    <property type="match status" value="1"/>
</dbReference>
<evidence type="ECO:0000256" key="4">
    <source>
        <dbReference type="ARBA" id="ARBA00022840"/>
    </source>
</evidence>
<dbReference type="Proteomes" id="UP000189703">
    <property type="component" value="Unplaced"/>
</dbReference>
<keyword evidence="4 5" id="KW-0067">ATP-binding</keyword>
<dbReference type="KEGG" id="nnu:104609228"/>
<comment type="similarity">
    <text evidence="6">Belongs to the protein kinase superfamily.</text>
</comment>
<dbReference type="PROSITE" id="PS50011">
    <property type="entry name" value="PROTEIN_KINASE_DOM"/>
    <property type="match status" value="1"/>
</dbReference>
<gene>
    <name evidence="10" type="primary">LOC104609228</name>
</gene>
<proteinExistence type="inferred from homology"/>
<dbReference type="InterPro" id="IPR052751">
    <property type="entry name" value="Plant_MAPKKK"/>
</dbReference>
<dbReference type="PROSITE" id="PS00108">
    <property type="entry name" value="PROTEIN_KINASE_ST"/>
    <property type="match status" value="1"/>
</dbReference>
<evidence type="ECO:0000313" key="9">
    <source>
        <dbReference type="Proteomes" id="UP000189703"/>
    </source>
</evidence>
<dbReference type="SUPFAM" id="SSF56112">
    <property type="entry name" value="Protein kinase-like (PK-like)"/>
    <property type="match status" value="1"/>
</dbReference>
<dbReference type="InterPro" id="IPR017441">
    <property type="entry name" value="Protein_kinase_ATP_BS"/>
</dbReference>
<dbReference type="NCBIfam" id="TIGR01549">
    <property type="entry name" value="HAD-SF-IA-v1"/>
    <property type="match status" value="1"/>
</dbReference>
<keyword evidence="2 5" id="KW-0547">Nucleotide-binding</keyword>
<dbReference type="InterPro" id="IPR036412">
    <property type="entry name" value="HAD-like_sf"/>
</dbReference>
<dbReference type="InterPro" id="IPR008271">
    <property type="entry name" value="Ser/Thr_kinase_AS"/>
</dbReference>
<reference evidence="10" key="1">
    <citation type="submission" date="2025-08" db="UniProtKB">
        <authorList>
            <consortium name="RefSeq"/>
        </authorList>
    </citation>
    <scope>IDENTIFICATION</scope>
</reference>
<feature type="region of interest" description="Disordered" evidence="7">
    <location>
        <begin position="1"/>
        <end position="23"/>
    </location>
</feature>
<keyword evidence="1" id="KW-0808">Transferase</keyword>
<dbReference type="GeneID" id="104609228"/>
<dbReference type="SUPFAM" id="SSF56784">
    <property type="entry name" value="HAD-like"/>
    <property type="match status" value="1"/>
</dbReference>
<dbReference type="GO" id="GO:0004672">
    <property type="term" value="F:protein kinase activity"/>
    <property type="evidence" value="ECO:0000318"/>
    <property type="project" value="GO_Central"/>
</dbReference>
<keyword evidence="6" id="KW-0723">Serine/threonine-protein kinase</keyword>
<evidence type="ECO:0000256" key="5">
    <source>
        <dbReference type="PROSITE-ProRule" id="PRU10141"/>
    </source>
</evidence>
<evidence type="ECO:0000259" key="8">
    <source>
        <dbReference type="PROSITE" id="PS50011"/>
    </source>
</evidence>
<evidence type="ECO:0000256" key="1">
    <source>
        <dbReference type="ARBA" id="ARBA00022679"/>
    </source>
</evidence>
<dbReference type="PANTHER" id="PTHR48011:SF56">
    <property type="entry name" value="PROTEIN KINASE DOMAIN-CONTAINING PROTEIN"/>
    <property type="match status" value="1"/>
</dbReference>
<dbReference type="eggNOG" id="KOG0198">
    <property type="taxonomic scope" value="Eukaryota"/>
</dbReference>
<dbReference type="CDD" id="cd06606">
    <property type="entry name" value="STKc_MAPKKK"/>
    <property type="match status" value="1"/>
</dbReference>
<dbReference type="GO" id="GO:0004674">
    <property type="term" value="F:protein serine/threonine kinase activity"/>
    <property type="evidence" value="ECO:0007669"/>
    <property type="project" value="UniProtKB-KW"/>
</dbReference>
<protein>
    <submittedName>
        <fullName evidence="10">Mitogen-activated protein kinase kinase kinase NPK1-like</fullName>
    </submittedName>
</protein>
<dbReference type="PROSITE" id="PS00107">
    <property type="entry name" value="PROTEIN_KINASE_ATP"/>
    <property type="match status" value="1"/>
</dbReference>
<dbReference type="InterPro" id="IPR006439">
    <property type="entry name" value="HAD-SF_hydro_IA"/>
</dbReference>
<dbReference type="OMA" id="YWSEEDY"/>
<accession>A0A1U8AZH1</accession>
<sequence length="415" mass="46575">MKRKQHEKPQDKRDYENNGESWLRGKTIGRGGFSRVSLAMTRRVNTRRCNLPPIMAVKWAEILQSDTLQEEREVLADLDGCPHIVHCFGDEVTFGNNELYFNLLLEYGSGGSLAQHIKRSNGGLPESEVKRYTKSILEGLVYIHSRGYVHCDIKPANIILVPSSTFAFSLSSRKRTTRSYCYVVKIADFGLAKKVQQKKLKSGWRGTPLYLSPEVVRDGIQEAPADIWALGCTVAEMITGKPALSCKVGSDVNCILFQISSGFSLPEVPSEMSDEGKDFLNMCFMKNAELRWTAKMLLNHPFIAGDGWETMALWGERRDYETISLLRDAGVKLAIVSNFDACLRIPLKDLIDVTDLFDAIIISSEVGYEKPDAEIFKATLDHINVEADKVVHVRDDPRANKVGAHAVEIDCWLWG</sequence>
<feature type="domain" description="Protein kinase" evidence="8">
    <location>
        <begin position="22"/>
        <end position="303"/>
    </location>
</feature>
<dbReference type="InterPro" id="IPR000719">
    <property type="entry name" value="Prot_kinase_dom"/>
</dbReference>
<dbReference type="InParanoid" id="A0A1U8AZH1"/>
<evidence type="ECO:0000256" key="7">
    <source>
        <dbReference type="SAM" id="MobiDB-lite"/>
    </source>
</evidence>
<dbReference type="Gene3D" id="3.30.200.20">
    <property type="entry name" value="Phosphorylase Kinase, domain 1"/>
    <property type="match status" value="1"/>
</dbReference>
<dbReference type="AlphaFoldDB" id="A0A1U8AZH1"/>
<evidence type="ECO:0000256" key="2">
    <source>
        <dbReference type="ARBA" id="ARBA00022741"/>
    </source>
</evidence>
<dbReference type="Pfam" id="PF00069">
    <property type="entry name" value="Pkinase"/>
    <property type="match status" value="1"/>
</dbReference>
<keyword evidence="9" id="KW-1185">Reference proteome</keyword>
<dbReference type="Gene3D" id="3.40.50.1000">
    <property type="entry name" value="HAD superfamily/HAD-like"/>
    <property type="match status" value="1"/>
</dbReference>
<dbReference type="Pfam" id="PF00702">
    <property type="entry name" value="Hydrolase"/>
    <property type="match status" value="1"/>
</dbReference>
<dbReference type="eggNOG" id="KOG3085">
    <property type="taxonomic scope" value="Eukaryota"/>
</dbReference>